<keyword evidence="2" id="KW-1185">Reference proteome</keyword>
<protein>
    <submittedName>
        <fullName evidence="1">Uncharacterized protein</fullName>
    </submittedName>
</protein>
<evidence type="ECO:0000313" key="2">
    <source>
        <dbReference type="Proteomes" id="UP001465976"/>
    </source>
</evidence>
<name>A0ABR3EM22_9AGAR</name>
<evidence type="ECO:0000313" key="1">
    <source>
        <dbReference type="EMBL" id="KAL0563927.1"/>
    </source>
</evidence>
<dbReference type="EMBL" id="JBAHYK010003107">
    <property type="protein sequence ID" value="KAL0563927.1"/>
    <property type="molecule type" value="Genomic_DNA"/>
</dbReference>
<sequence length="276" mass="31284">RHGAFAKILPNGSLSHSPCLPQSFSAERRLALGVEDCALTPATNTPLTTDDSILLDSSFRENLSAQLRLCYISPNITTYLDNIEKPIMSLICDNPTHFCLTAKHIQDQDFIPKLKSVAMDMSINILTRIQDQESLKTSKDMTIVPIWELTRQLSVAIAAIKCDVKITDAHLARIAFLRHCLTQFNKIDINSTASGEYDEPAFWSFVDCELTEMRSVAFDKGGDILNQRDMLSQYFRYVLDEDLKKYPGSKECWQSTHNQADVVNTWQRKIAIQMVF</sequence>
<gene>
    <name evidence="1" type="ORF">V5O48_018128</name>
</gene>
<feature type="non-terminal residue" evidence="1">
    <location>
        <position position="1"/>
    </location>
</feature>
<comment type="caution">
    <text evidence="1">The sequence shown here is derived from an EMBL/GenBank/DDBJ whole genome shotgun (WGS) entry which is preliminary data.</text>
</comment>
<reference evidence="1 2" key="1">
    <citation type="submission" date="2024-02" db="EMBL/GenBank/DDBJ databases">
        <title>A draft genome for the cacao thread blight pathogen Marasmius crinis-equi.</title>
        <authorList>
            <person name="Cohen S.P."/>
            <person name="Baruah I.K."/>
            <person name="Amoako-Attah I."/>
            <person name="Bukari Y."/>
            <person name="Meinhardt L.W."/>
            <person name="Bailey B.A."/>
        </authorList>
    </citation>
    <scope>NUCLEOTIDE SEQUENCE [LARGE SCALE GENOMIC DNA]</scope>
    <source>
        <strain evidence="1 2">GH-76</strain>
    </source>
</reference>
<dbReference type="Proteomes" id="UP001465976">
    <property type="component" value="Unassembled WGS sequence"/>
</dbReference>
<proteinExistence type="predicted"/>
<accession>A0ABR3EM22</accession>
<organism evidence="1 2">
    <name type="scientific">Marasmius crinis-equi</name>
    <dbReference type="NCBI Taxonomy" id="585013"/>
    <lineage>
        <taxon>Eukaryota</taxon>
        <taxon>Fungi</taxon>
        <taxon>Dikarya</taxon>
        <taxon>Basidiomycota</taxon>
        <taxon>Agaricomycotina</taxon>
        <taxon>Agaricomycetes</taxon>
        <taxon>Agaricomycetidae</taxon>
        <taxon>Agaricales</taxon>
        <taxon>Marasmiineae</taxon>
        <taxon>Marasmiaceae</taxon>
        <taxon>Marasmius</taxon>
    </lineage>
</organism>